<accession>A0ABY1NJH7</accession>
<evidence type="ECO:0000313" key="1">
    <source>
        <dbReference type="EMBL" id="SMP10574.1"/>
    </source>
</evidence>
<dbReference type="RefSeq" id="WP_283424911.1">
    <property type="nucleotide sequence ID" value="NZ_FXTY01000002.1"/>
</dbReference>
<keyword evidence="2" id="KW-1185">Reference proteome</keyword>
<dbReference type="Proteomes" id="UP001157961">
    <property type="component" value="Unassembled WGS sequence"/>
</dbReference>
<reference evidence="1 2" key="1">
    <citation type="submission" date="2017-05" db="EMBL/GenBank/DDBJ databases">
        <authorList>
            <person name="Varghese N."/>
            <person name="Submissions S."/>
        </authorList>
    </citation>
    <scope>NUCLEOTIDE SEQUENCE [LARGE SCALE GENOMIC DNA]</scope>
    <source>
        <strain evidence="1 2">DSM 29734</strain>
    </source>
</reference>
<sequence length="143" mass="16121">MKHAFVTGCLVLALSACTEFSTMYQPGKTKTERNVDQAQCNRFASDNYPPRIVTDWWPIYNAEGRVIGQRPESYDINEGPRYTAARNCMKERGYARVTIPYCKDEQIAGRSYAPITVAPELSPNICGLRTDNGRVIIDLNKPL</sequence>
<dbReference type="PROSITE" id="PS51257">
    <property type="entry name" value="PROKAR_LIPOPROTEIN"/>
    <property type="match status" value="1"/>
</dbReference>
<protein>
    <recommendedName>
        <fullName evidence="3">Lipoprotein</fullName>
    </recommendedName>
</protein>
<organism evidence="1 2">
    <name type="scientific">Shimia sagamensis</name>
    <dbReference type="NCBI Taxonomy" id="1566352"/>
    <lineage>
        <taxon>Bacteria</taxon>
        <taxon>Pseudomonadati</taxon>
        <taxon>Pseudomonadota</taxon>
        <taxon>Alphaproteobacteria</taxon>
        <taxon>Rhodobacterales</taxon>
        <taxon>Roseobacteraceae</taxon>
    </lineage>
</organism>
<name>A0ABY1NJH7_9RHOB</name>
<evidence type="ECO:0000313" key="2">
    <source>
        <dbReference type="Proteomes" id="UP001157961"/>
    </source>
</evidence>
<dbReference type="EMBL" id="FXTY01000002">
    <property type="protein sequence ID" value="SMP10574.1"/>
    <property type="molecule type" value="Genomic_DNA"/>
</dbReference>
<gene>
    <name evidence="1" type="ORF">SAMN06265373_102151</name>
</gene>
<proteinExistence type="predicted"/>
<comment type="caution">
    <text evidence="1">The sequence shown here is derived from an EMBL/GenBank/DDBJ whole genome shotgun (WGS) entry which is preliminary data.</text>
</comment>
<evidence type="ECO:0008006" key="3">
    <source>
        <dbReference type="Google" id="ProtNLM"/>
    </source>
</evidence>